<dbReference type="Gene3D" id="3.40.50.300">
    <property type="entry name" value="P-loop containing nucleotide triphosphate hydrolases"/>
    <property type="match status" value="1"/>
</dbReference>
<evidence type="ECO:0000313" key="2">
    <source>
        <dbReference type="EMBL" id="NVZ11410.1"/>
    </source>
</evidence>
<dbReference type="Proteomes" id="UP000592294">
    <property type="component" value="Unassembled WGS sequence"/>
</dbReference>
<organism evidence="2 3">
    <name type="scientific">Allochromatium humboldtianum</name>
    <dbReference type="NCBI Taxonomy" id="504901"/>
    <lineage>
        <taxon>Bacteria</taxon>
        <taxon>Pseudomonadati</taxon>
        <taxon>Pseudomonadota</taxon>
        <taxon>Gammaproteobacteria</taxon>
        <taxon>Chromatiales</taxon>
        <taxon>Chromatiaceae</taxon>
        <taxon>Allochromatium</taxon>
    </lineage>
</organism>
<dbReference type="SUPFAM" id="SSF52540">
    <property type="entry name" value="P-loop containing nucleoside triphosphate hydrolases"/>
    <property type="match status" value="1"/>
</dbReference>
<sequence>MTTTDKTQITPCVRKAFLVALGQLRDDFNNVKVDIEQREATLRRAIDDLTRSTLSTSDTSVTLGLTVNNPLAIAVKNANKKIEASLKVWQEKIERYECNTEFRKNFGDSLLVYVYGKVKAGKSSIGNYVAYGHGDPDDAIIEAGLPSPEFFFEKAAKKNEQLETEATLKERRKFAVDACEATASIQGFKLSGLTWIDSPGLHSKTEVNGKLAQEYVDAADLILYPMSSSAPGRASDLEEIANLLQNGKRVEVVITRCDVTEEDENDNGEIFEQLVMKSKKDRDAQSKHVYDEIIKIKPKTYAKDNGELEVLTVSVRYAEMHSNDPVELENSGMTALFHKLTALTQSDGVRLKQETPINNLRVFVDHIRAGDLSVQALRDDLKPLADSIKQQRQELQQKQSVVVGRVLSELNPLIDDAVRKEKTRRDMKALERTCTEHLQRVVEKHTNKALNEIFEETQNAVNTAVRFQEFKDLPAFRDITKDIEISSKAKGGGWGGLLGGVAGAGIGFLVAGPAGAIAGASIGSGVGGVAGASLAGSRTERISLGDNMHDVLVETTKIFNEAAEKIVATAFEGMDQNFLMPIEQRAKDVNLALDRFIVILNQEVYPK</sequence>
<keyword evidence="3" id="KW-1185">Reference proteome</keyword>
<name>A0A850RKK6_9GAMM</name>
<accession>A0A850RKK6</accession>
<dbReference type="InterPro" id="IPR045063">
    <property type="entry name" value="Dynamin_N"/>
</dbReference>
<protein>
    <submittedName>
        <fullName evidence="2">Dynamin family protein</fullName>
    </submittedName>
</protein>
<gene>
    <name evidence="2" type="ORF">HW932_19345</name>
</gene>
<dbReference type="RefSeq" id="WP_176978110.1">
    <property type="nucleotide sequence ID" value="NZ_JABZEO010000022.1"/>
</dbReference>
<dbReference type="EMBL" id="JABZEO010000022">
    <property type="protein sequence ID" value="NVZ11410.1"/>
    <property type="molecule type" value="Genomic_DNA"/>
</dbReference>
<evidence type="ECO:0000313" key="3">
    <source>
        <dbReference type="Proteomes" id="UP000592294"/>
    </source>
</evidence>
<proteinExistence type="predicted"/>
<dbReference type="AlphaFoldDB" id="A0A850RKK6"/>
<comment type="caution">
    <text evidence="2">The sequence shown here is derived from an EMBL/GenBank/DDBJ whole genome shotgun (WGS) entry which is preliminary data.</text>
</comment>
<feature type="domain" description="Dynamin N-terminal" evidence="1">
    <location>
        <begin position="155"/>
        <end position="256"/>
    </location>
</feature>
<dbReference type="Pfam" id="PF00350">
    <property type="entry name" value="Dynamin_N"/>
    <property type="match status" value="1"/>
</dbReference>
<dbReference type="InterPro" id="IPR027417">
    <property type="entry name" value="P-loop_NTPase"/>
</dbReference>
<reference evidence="2 3" key="1">
    <citation type="submission" date="2020-06" db="EMBL/GenBank/DDBJ databases">
        <title>Whole-genome sequence of Allochromatium humboldtianum DSM 21881, type strain.</title>
        <authorList>
            <person name="Kyndt J.A."/>
            <person name="Meyer T.E."/>
        </authorList>
    </citation>
    <scope>NUCLEOTIDE SEQUENCE [LARGE SCALE GENOMIC DNA]</scope>
    <source>
        <strain evidence="2 3">DSM 21881</strain>
    </source>
</reference>
<evidence type="ECO:0000259" key="1">
    <source>
        <dbReference type="Pfam" id="PF00350"/>
    </source>
</evidence>